<dbReference type="PANTHER" id="PTHR39441">
    <property type="entry name" value="DUF2252 DOMAIN-CONTAINING PROTEIN"/>
    <property type="match status" value="1"/>
</dbReference>
<protein>
    <recommendedName>
        <fullName evidence="3">DUF2252 domain-containing protein</fullName>
    </recommendedName>
</protein>
<keyword evidence="2" id="KW-1185">Reference proteome</keyword>
<evidence type="ECO:0000313" key="1">
    <source>
        <dbReference type="EMBL" id="KXO95886.1"/>
    </source>
</evidence>
<organism evidence="1 2">
    <name type="scientific">Tsukamurella pseudospumae</name>
    <dbReference type="NCBI Taxonomy" id="239498"/>
    <lineage>
        <taxon>Bacteria</taxon>
        <taxon>Bacillati</taxon>
        <taxon>Actinomycetota</taxon>
        <taxon>Actinomycetes</taxon>
        <taxon>Mycobacteriales</taxon>
        <taxon>Tsukamurellaceae</taxon>
        <taxon>Tsukamurella</taxon>
    </lineage>
</organism>
<dbReference type="PANTHER" id="PTHR39441:SF1">
    <property type="entry name" value="DUF2252 DOMAIN-CONTAINING PROTEIN"/>
    <property type="match status" value="1"/>
</dbReference>
<comment type="caution">
    <text evidence="1">The sequence shown here is derived from an EMBL/GenBank/DDBJ whole genome shotgun (WGS) entry which is preliminary data.</text>
</comment>
<gene>
    <name evidence="1" type="ORF">AXK61_04325</name>
</gene>
<reference evidence="1 2" key="1">
    <citation type="submission" date="2016-02" db="EMBL/GenBank/DDBJ databases">
        <authorList>
            <person name="Teng J.L."/>
            <person name="Tang Y."/>
            <person name="Huang Y."/>
            <person name="Guo F."/>
            <person name="Wei W."/>
            <person name="Chen J.H."/>
            <person name="Wong S.Y."/>
            <person name="Lau S.K."/>
            <person name="Woo P.C."/>
        </authorList>
    </citation>
    <scope>NUCLEOTIDE SEQUENCE [LARGE SCALE GENOMIC DNA]</scope>
    <source>
        <strain evidence="1 2">JCM 13375</strain>
    </source>
</reference>
<dbReference type="Proteomes" id="UP000070409">
    <property type="component" value="Unassembled WGS sequence"/>
</dbReference>
<dbReference type="InterPro" id="IPR018721">
    <property type="entry name" value="DUF2252"/>
</dbReference>
<name>A0A137ZCH9_9ACTN</name>
<dbReference type="Pfam" id="PF10009">
    <property type="entry name" value="DUF2252"/>
    <property type="match status" value="1"/>
</dbReference>
<evidence type="ECO:0000313" key="2">
    <source>
        <dbReference type="Proteomes" id="UP000070409"/>
    </source>
</evidence>
<dbReference type="RefSeq" id="WP_068746256.1">
    <property type="nucleotide sequence ID" value="NZ_LSRE01000023.1"/>
</dbReference>
<dbReference type="EMBL" id="LSRE01000023">
    <property type="protein sequence ID" value="KXO95886.1"/>
    <property type="molecule type" value="Genomic_DNA"/>
</dbReference>
<accession>A0A137ZCH9</accession>
<evidence type="ECO:0008006" key="3">
    <source>
        <dbReference type="Google" id="ProtNLM"/>
    </source>
</evidence>
<proteinExistence type="predicted"/>
<sequence>MTARAASGKDLRKTVSRASQAVFTPDGRDPVAIIREQNSTRIQELVPVRIARMLHSPFAFYRGGAALMAHDLSDQPNTGVTVMSCGDAHIANFGLFASPERRQLFDVNDFDEAGNAPWEWDVKRLAGSVMISARDNGQTEAQGHDAVVGAVGAYRATLTRMTAMTALDRYYASVDVDELTARAAGDKPLKELIEQTAKKARKRTSARMVEKITATREDGEPHIVADPPTLVPAPAKLVEGFDGVFGRYLDTLRPDAAALLGQFRVLDWALRVVGVGSVGTRCFIVLLGRDNPDGTTESLFLQVKEASQSVLQTYGKLGPAVMPPRAPSSGAQAWRVVAGQQTLQAQSDSFLGYTPTISGYDFYWRQFRDMKGSIAPELLTVDQFAQYGRACAVVLARAHAQSPGAAAASAYLGKSTEFDEAVARFAGAYADQNEKDYAAVKAAVKAGVLPCADEGV</sequence>